<gene>
    <name evidence="5" type="ORF">B0T14DRAFT_307588</name>
</gene>
<evidence type="ECO:0000256" key="1">
    <source>
        <dbReference type="ARBA" id="ARBA00006484"/>
    </source>
</evidence>
<dbReference type="PRINTS" id="PR00081">
    <property type="entry name" value="GDHRDH"/>
</dbReference>
<accession>A0AA39WFA2</accession>
<comment type="caution">
    <text evidence="5">The sequence shown here is derived from an EMBL/GenBank/DDBJ whole genome shotgun (WGS) entry which is preliminary data.</text>
</comment>
<dbReference type="GO" id="GO:0016616">
    <property type="term" value="F:oxidoreductase activity, acting on the CH-OH group of donors, NAD or NADP as acceptor"/>
    <property type="evidence" value="ECO:0007669"/>
    <property type="project" value="TreeGrafter"/>
</dbReference>
<dbReference type="FunFam" id="3.40.50.720:FF:000084">
    <property type="entry name" value="Short-chain dehydrogenase reductase"/>
    <property type="match status" value="1"/>
</dbReference>
<evidence type="ECO:0000256" key="4">
    <source>
        <dbReference type="RuleBase" id="RU000363"/>
    </source>
</evidence>
<reference evidence="5" key="1">
    <citation type="submission" date="2023-06" db="EMBL/GenBank/DDBJ databases">
        <title>Genome-scale phylogeny and comparative genomics of the fungal order Sordariales.</title>
        <authorList>
            <consortium name="Lawrence Berkeley National Laboratory"/>
            <person name="Hensen N."/>
            <person name="Bonometti L."/>
            <person name="Westerberg I."/>
            <person name="Brannstrom I.O."/>
            <person name="Guillou S."/>
            <person name="Cros-Aarteil S."/>
            <person name="Calhoun S."/>
            <person name="Haridas S."/>
            <person name="Kuo A."/>
            <person name="Mondo S."/>
            <person name="Pangilinan J."/>
            <person name="Riley R."/>
            <person name="Labutti K."/>
            <person name="Andreopoulos B."/>
            <person name="Lipzen A."/>
            <person name="Chen C."/>
            <person name="Yanf M."/>
            <person name="Daum C."/>
            <person name="Ng V."/>
            <person name="Clum A."/>
            <person name="Steindorff A."/>
            <person name="Ohm R."/>
            <person name="Martin F."/>
            <person name="Silar P."/>
            <person name="Natvig D."/>
            <person name="Lalanne C."/>
            <person name="Gautier V."/>
            <person name="Ament-Velasquez S.L."/>
            <person name="Kruys A."/>
            <person name="Hutchinson M.I."/>
            <person name="Powell A.J."/>
            <person name="Barry K."/>
            <person name="Miller A.N."/>
            <person name="Grigoriev I.V."/>
            <person name="Debuchy R."/>
            <person name="Gladieux P."/>
            <person name="Thoren M.H."/>
            <person name="Johannesson H."/>
        </authorList>
    </citation>
    <scope>NUCLEOTIDE SEQUENCE</scope>
    <source>
        <strain evidence="5">CBS 606.72</strain>
    </source>
</reference>
<dbReference type="PANTHER" id="PTHR42760">
    <property type="entry name" value="SHORT-CHAIN DEHYDROGENASES/REDUCTASES FAMILY MEMBER"/>
    <property type="match status" value="1"/>
</dbReference>
<sequence length="254" mass="26930">MNAPKLLGRTAAVTGASRGIGKAIAMRFAMEGARVLMLGRSQEALIGARDEIKKLSGVQDPSSMRLEAHEHDVRVPENWKYLAKMTPELDILVNCAGITQNSLLARTDPKPMEDILATNLQGAIYGCKWIGRQMMRNCRSTDGYTSCIINVSSLLAFKGVAGTSVYAASKAGLLGLTTSLAAEYAPAGVRVNAIVPGYIATDMTKDLGNLVAKMKIPLNRLGTPDEVADAALFLAANDYASNCILNLDGGLSAV</sequence>
<evidence type="ECO:0000256" key="2">
    <source>
        <dbReference type="ARBA" id="ARBA00022857"/>
    </source>
</evidence>
<dbReference type="PANTHER" id="PTHR42760:SF133">
    <property type="entry name" value="3-OXOACYL-[ACYL-CARRIER-PROTEIN] REDUCTASE"/>
    <property type="match status" value="1"/>
</dbReference>
<dbReference type="SUPFAM" id="SSF51735">
    <property type="entry name" value="NAD(P)-binding Rossmann-fold domains"/>
    <property type="match status" value="1"/>
</dbReference>
<dbReference type="Pfam" id="PF00106">
    <property type="entry name" value="adh_short"/>
    <property type="match status" value="1"/>
</dbReference>
<keyword evidence="2" id="KW-0521">NADP</keyword>
<organism evidence="5 6">
    <name type="scientific">Immersiella caudata</name>
    <dbReference type="NCBI Taxonomy" id="314043"/>
    <lineage>
        <taxon>Eukaryota</taxon>
        <taxon>Fungi</taxon>
        <taxon>Dikarya</taxon>
        <taxon>Ascomycota</taxon>
        <taxon>Pezizomycotina</taxon>
        <taxon>Sordariomycetes</taxon>
        <taxon>Sordariomycetidae</taxon>
        <taxon>Sordariales</taxon>
        <taxon>Lasiosphaeriaceae</taxon>
        <taxon>Immersiella</taxon>
    </lineage>
</organism>
<evidence type="ECO:0000313" key="5">
    <source>
        <dbReference type="EMBL" id="KAK0614328.1"/>
    </source>
</evidence>
<dbReference type="EMBL" id="JAULSU010000006">
    <property type="protein sequence ID" value="KAK0614328.1"/>
    <property type="molecule type" value="Genomic_DNA"/>
</dbReference>
<dbReference type="Proteomes" id="UP001175000">
    <property type="component" value="Unassembled WGS sequence"/>
</dbReference>
<name>A0AA39WFA2_9PEZI</name>
<evidence type="ECO:0000256" key="3">
    <source>
        <dbReference type="ARBA" id="ARBA00023002"/>
    </source>
</evidence>
<dbReference type="GO" id="GO:0006633">
    <property type="term" value="P:fatty acid biosynthetic process"/>
    <property type="evidence" value="ECO:0007669"/>
    <property type="project" value="TreeGrafter"/>
</dbReference>
<keyword evidence="6" id="KW-1185">Reference proteome</keyword>
<dbReference type="Gene3D" id="3.40.50.720">
    <property type="entry name" value="NAD(P)-binding Rossmann-like Domain"/>
    <property type="match status" value="1"/>
</dbReference>
<dbReference type="PRINTS" id="PR00080">
    <property type="entry name" value="SDRFAMILY"/>
</dbReference>
<dbReference type="GO" id="GO:0048038">
    <property type="term" value="F:quinone binding"/>
    <property type="evidence" value="ECO:0007669"/>
    <property type="project" value="TreeGrafter"/>
</dbReference>
<dbReference type="InterPro" id="IPR002347">
    <property type="entry name" value="SDR_fam"/>
</dbReference>
<dbReference type="AlphaFoldDB" id="A0AA39WFA2"/>
<comment type="similarity">
    <text evidence="1 4">Belongs to the short-chain dehydrogenases/reductases (SDR) family.</text>
</comment>
<dbReference type="InterPro" id="IPR036291">
    <property type="entry name" value="NAD(P)-bd_dom_sf"/>
</dbReference>
<keyword evidence="3" id="KW-0560">Oxidoreductase</keyword>
<dbReference type="PROSITE" id="PS00061">
    <property type="entry name" value="ADH_SHORT"/>
    <property type="match status" value="1"/>
</dbReference>
<proteinExistence type="inferred from homology"/>
<dbReference type="InterPro" id="IPR020904">
    <property type="entry name" value="Sc_DH/Rdtase_CS"/>
</dbReference>
<protein>
    <submittedName>
        <fullName evidence="5">Uncharacterized protein</fullName>
    </submittedName>
</protein>
<evidence type="ECO:0000313" key="6">
    <source>
        <dbReference type="Proteomes" id="UP001175000"/>
    </source>
</evidence>